<reference evidence="2" key="1">
    <citation type="submission" date="2019-01" db="EMBL/GenBank/DDBJ databases">
        <title>Draft genome sequences of three monokaryotic isolates of the white-rot basidiomycete fungus Dichomitus squalens.</title>
        <authorList>
            <consortium name="DOE Joint Genome Institute"/>
            <person name="Lopez S.C."/>
            <person name="Andreopoulos B."/>
            <person name="Pangilinan J."/>
            <person name="Lipzen A."/>
            <person name="Riley R."/>
            <person name="Ahrendt S."/>
            <person name="Ng V."/>
            <person name="Barry K."/>
            <person name="Daum C."/>
            <person name="Grigoriev I.V."/>
            <person name="Hilden K.S."/>
            <person name="Makela M.R."/>
            <person name="de Vries R.P."/>
        </authorList>
    </citation>
    <scope>NUCLEOTIDE SEQUENCE [LARGE SCALE GENOMIC DNA]</scope>
    <source>
        <strain evidence="2">OM18370.1</strain>
    </source>
</reference>
<sequence length="133" mass="14060">MLTGMCRHSKRARVRTEGARVRLGTSARHPRPTATDTLTDEDAGEASTNNPELKRDSDCERTKEGPGLPNGQSADASLGLGLTLSYGKEHHEHEHDLDGATASILLTESSQHPPPPGVDQVSPGTWASSRGGG</sequence>
<evidence type="ECO:0000256" key="1">
    <source>
        <dbReference type="SAM" id="MobiDB-lite"/>
    </source>
</evidence>
<feature type="non-terminal residue" evidence="2">
    <location>
        <position position="1"/>
    </location>
</feature>
<dbReference type="AlphaFoldDB" id="A0A4Q9MCX5"/>
<gene>
    <name evidence="2" type="ORF">BD311DRAFT_766581</name>
</gene>
<feature type="compositionally biased region" description="Basic and acidic residues" evidence="1">
    <location>
        <begin position="87"/>
        <end position="98"/>
    </location>
</feature>
<feature type="region of interest" description="Disordered" evidence="1">
    <location>
        <begin position="1"/>
        <end position="133"/>
    </location>
</feature>
<dbReference type="EMBL" id="ML143480">
    <property type="protein sequence ID" value="TBU24407.1"/>
    <property type="molecule type" value="Genomic_DNA"/>
</dbReference>
<organism evidence="2">
    <name type="scientific">Dichomitus squalens</name>
    <dbReference type="NCBI Taxonomy" id="114155"/>
    <lineage>
        <taxon>Eukaryota</taxon>
        <taxon>Fungi</taxon>
        <taxon>Dikarya</taxon>
        <taxon>Basidiomycota</taxon>
        <taxon>Agaricomycotina</taxon>
        <taxon>Agaricomycetes</taxon>
        <taxon>Polyporales</taxon>
        <taxon>Polyporaceae</taxon>
        <taxon>Dichomitus</taxon>
    </lineage>
</organism>
<proteinExistence type="predicted"/>
<feature type="compositionally biased region" description="Basic and acidic residues" evidence="1">
    <location>
        <begin position="52"/>
        <end position="64"/>
    </location>
</feature>
<evidence type="ECO:0000313" key="2">
    <source>
        <dbReference type="EMBL" id="TBU24407.1"/>
    </source>
</evidence>
<protein>
    <submittedName>
        <fullName evidence="2">Uncharacterized protein</fullName>
    </submittedName>
</protein>
<name>A0A4Q9MCX5_9APHY</name>
<accession>A0A4Q9MCX5</accession>
<dbReference type="Proteomes" id="UP000292957">
    <property type="component" value="Unassembled WGS sequence"/>
</dbReference>
<feature type="compositionally biased region" description="Polar residues" evidence="1">
    <location>
        <begin position="122"/>
        <end position="133"/>
    </location>
</feature>